<dbReference type="EMBL" id="BMAO01008475">
    <property type="protein sequence ID" value="GFR23726.1"/>
    <property type="molecule type" value="Genomic_DNA"/>
</dbReference>
<evidence type="ECO:0000313" key="1">
    <source>
        <dbReference type="EMBL" id="GFR23726.1"/>
    </source>
</evidence>
<evidence type="ECO:0000313" key="2">
    <source>
        <dbReference type="Proteomes" id="UP000887116"/>
    </source>
</evidence>
<name>A0A8X6LUR8_TRICU</name>
<keyword evidence="2" id="KW-1185">Reference proteome</keyword>
<dbReference type="Proteomes" id="UP000887116">
    <property type="component" value="Unassembled WGS sequence"/>
</dbReference>
<reference evidence="1" key="1">
    <citation type="submission" date="2020-07" db="EMBL/GenBank/DDBJ databases">
        <title>Multicomponent nature underlies the extraordinary mechanical properties of spider dragline silk.</title>
        <authorList>
            <person name="Kono N."/>
            <person name="Nakamura H."/>
            <person name="Mori M."/>
            <person name="Yoshida Y."/>
            <person name="Ohtoshi R."/>
            <person name="Malay A.D."/>
            <person name="Moran D.A.P."/>
            <person name="Tomita M."/>
            <person name="Numata K."/>
            <person name="Arakawa K."/>
        </authorList>
    </citation>
    <scope>NUCLEOTIDE SEQUENCE</scope>
</reference>
<sequence>MRLYRSQYGPVFNLDVWCCLEGREATNLEQPHPNHAWSDTMAYAISAGLRWVYNRARAVYGRVLTSRRKL</sequence>
<proteinExistence type="predicted"/>
<protein>
    <submittedName>
        <fullName evidence="1">Uncharacterized protein</fullName>
    </submittedName>
</protein>
<comment type="caution">
    <text evidence="1">The sequence shown here is derived from an EMBL/GenBank/DDBJ whole genome shotgun (WGS) entry which is preliminary data.</text>
</comment>
<dbReference type="AlphaFoldDB" id="A0A8X6LUR8"/>
<organism evidence="1 2">
    <name type="scientific">Trichonephila clavata</name>
    <name type="common">Joro spider</name>
    <name type="synonym">Nephila clavata</name>
    <dbReference type="NCBI Taxonomy" id="2740835"/>
    <lineage>
        <taxon>Eukaryota</taxon>
        <taxon>Metazoa</taxon>
        <taxon>Ecdysozoa</taxon>
        <taxon>Arthropoda</taxon>
        <taxon>Chelicerata</taxon>
        <taxon>Arachnida</taxon>
        <taxon>Araneae</taxon>
        <taxon>Araneomorphae</taxon>
        <taxon>Entelegynae</taxon>
        <taxon>Araneoidea</taxon>
        <taxon>Nephilidae</taxon>
        <taxon>Trichonephila</taxon>
    </lineage>
</organism>
<accession>A0A8X6LUR8</accession>
<gene>
    <name evidence="1" type="ORF">TNCT_679771</name>
</gene>